<proteinExistence type="predicted"/>
<organism evidence="2 3">
    <name type="scientific">Mesorhizobium huakuii</name>
    <dbReference type="NCBI Taxonomy" id="28104"/>
    <lineage>
        <taxon>Bacteria</taxon>
        <taxon>Pseudomonadati</taxon>
        <taxon>Pseudomonadota</taxon>
        <taxon>Alphaproteobacteria</taxon>
        <taxon>Hyphomicrobiales</taxon>
        <taxon>Phyllobacteriaceae</taxon>
        <taxon>Mesorhizobium</taxon>
    </lineage>
</organism>
<name>A0ABZ0VL47_9HYPH</name>
<dbReference type="RefSeq" id="WP_322418549.1">
    <property type="nucleotide sequence ID" value="NZ_CP139858.1"/>
</dbReference>
<evidence type="ECO:0000313" key="2">
    <source>
        <dbReference type="EMBL" id="WQB98150.1"/>
    </source>
</evidence>
<keyword evidence="3" id="KW-1185">Reference proteome</keyword>
<sequence>MTSQEAYKPAIWRVRQATPSDSNVWLTLQHPTSLELMREPLSGVPAPSDTETFLTFVHLLPGIETPFDVQKEFETWVSEGDTTAPYLDVSGRNVRLVWRGRRGLAFAPVQAAEDCLAAAAVFSHVYGALSAEESRLETTWQSMTNDAALTHDVQRTALREQSRVNRMTRQFKTARIFVARMDIALQRPEPKLSTATRRLFGELALQADLISRVRVLDDAIEVGEDLYELANDRMIEHRNYLVEVWIETAILLAILAELAVLLVDFSSR</sequence>
<reference evidence="2 3" key="1">
    <citation type="submission" date="2023-11" db="EMBL/GenBank/DDBJ databases">
        <authorList>
            <person name="Panchal A.K."/>
            <person name="Meaney J.S."/>
            <person name="Karas B.J."/>
            <person name="diCenzo G.C."/>
        </authorList>
    </citation>
    <scope>NUCLEOTIDE SEQUENCE [LARGE SCALE GENOMIC DNA]</scope>
    <source>
        <strain evidence="2 3">NZP2235</strain>
    </source>
</reference>
<keyword evidence="1" id="KW-0812">Transmembrane</keyword>
<feature type="transmembrane region" description="Helical" evidence="1">
    <location>
        <begin position="244"/>
        <end position="263"/>
    </location>
</feature>
<gene>
    <name evidence="2" type="ORF">U0R22_002294</name>
</gene>
<accession>A0ABZ0VL47</accession>
<dbReference type="Proteomes" id="UP001322481">
    <property type="component" value="Chromosome"/>
</dbReference>
<evidence type="ECO:0000256" key="1">
    <source>
        <dbReference type="SAM" id="Phobius"/>
    </source>
</evidence>
<keyword evidence="1" id="KW-1133">Transmembrane helix</keyword>
<protein>
    <recommendedName>
        <fullName evidence="4">DUF155 domain-containing protein</fullName>
    </recommendedName>
</protein>
<evidence type="ECO:0008006" key="4">
    <source>
        <dbReference type="Google" id="ProtNLM"/>
    </source>
</evidence>
<evidence type="ECO:0000313" key="3">
    <source>
        <dbReference type="Proteomes" id="UP001322481"/>
    </source>
</evidence>
<keyword evidence="1" id="KW-0472">Membrane</keyword>
<dbReference type="EMBL" id="CP139858">
    <property type="protein sequence ID" value="WQB98150.1"/>
    <property type="molecule type" value="Genomic_DNA"/>
</dbReference>